<evidence type="ECO:0000256" key="1">
    <source>
        <dbReference type="SAM" id="SignalP"/>
    </source>
</evidence>
<keyword evidence="3" id="KW-1185">Reference proteome</keyword>
<dbReference type="InterPro" id="IPR036375">
    <property type="entry name" value="Hemopexin-like_dom_sf"/>
</dbReference>
<comment type="caution">
    <text evidence="2">The sequence shown here is derived from an EMBL/GenBank/DDBJ whole genome shotgun (WGS) entry which is preliminary data.</text>
</comment>
<dbReference type="Gene3D" id="2.110.10.10">
    <property type="entry name" value="Hemopexin-like domain"/>
    <property type="match status" value="1"/>
</dbReference>
<dbReference type="SUPFAM" id="SSF50923">
    <property type="entry name" value="Hemopexin-like domain"/>
    <property type="match status" value="1"/>
</dbReference>
<evidence type="ECO:0000313" key="2">
    <source>
        <dbReference type="EMBL" id="RWS10079.1"/>
    </source>
</evidence>
<reference evidence="2 3" key="1">
    <citation type="journal article" date="2018" name="Gigascience">
        <title>Genomes of trombidid mites reveal novel predicted allergens and laterally-transferred genes associated with secondary metabolism.</title>
        <authorList>
            <person name="Dong X."/>
            <person name="Chaisiri K."/>
            <person name="Xia D."/>
            <person name="Armstrong S.D."/>
            <person name="Fang Y."/>
            <person name="Donnelly M.J."/>
            <person name="Kadowaki T."/>
            <person name="McGarry J.W."/>
            <person name="Darby A.C."/>
            <person name="Makepeace B.L."/>
        </authorList>
    </citation>
    <scope>NUCLEOTIDE SEQUENCE [LARGE SCALE GENOMIC DNA]</scope>
    <source>
        <strain evidence="2">UoL-WK</strain>
    </source>
</reference>
<feature type="signal peptide" evidence="1">
    <location>
        <begin position="1"/>
        <end position="22"/>
    </location>
</feature>
<gene>
    <name evidence="2" type="ORF">B4U79_17646</name>
</gene>
<proteinExistence type="predicted"/>
<accession>A0A443R484</accession>
<dbReference type="AlphaFoldDB" id="A0A443R484"/>
<dbReference type="Proteomes" id="UP000285301">
    <property type="component" value="Unassembled WGS sequence"/>
</dbReference>
<sequence>MFPTYLFISVILLKLNAIECKGNPCKTPKIDGMIWSSKFRTNTTVLLFNEEYIYEFDFNTQKLKEVARINRIWPEVKVPIDGATAIQRLIDKKAMKFYEEEILFFKDPNYWVYKSKAEYKKRENLNRSGTFEFYGDTKKVIHKSISFSLNRKHVQSPYRIILTTKDYIIHVCGSLEKRVNNSNEYKLIIGDPKLDKEKLNNGITECQSYGKKYGEIVVSHERRYHGKRMYLIFANRRFFNVWYSDDGGLIFEKV</sequence>
<organism evidence="2 3">
    <name type="scientific">Dinothrombium tinctorium</name>
    <dbReference type="NCBI Taxonomy" id="1965070"/>
    <lineage>
        <taxon>Eukaryota</taxon>
        <taxon>Metazoa</taxon>
        <taxon>Ecdysozoa</taxon>
        <taxon>Arthropoda</taxon>
        <taxon>Chelicerata</taxon>
        <taxon>Arachnida</taxon>
        <taxon>Acari</taxon>
        <taxon>Acariformes</taxon>
        <taxon>Trombidiformes</taxon>
        <taxon>Prostigmata</taxon>
        <taxon>Anystina</taxon>
        <taxon>Parasitengona</taxon>
        <taxon>Trombidioidea</taxon>
        <taxon>Trombidiidae</taxon>
        <taxon>Dinothrombium</taxon>
    </lineage>
</organism>
<evidence type="ECO:0000313" key="3">
    <source>
        <dbReference type="Proteomes" id="UP000285301"/>
    </source>
</evidence>
<keyword evidence="1" id="KW-0732">Signal</keyword>
<dbReference type="EMBL" id="NCKU01002232">
    <property type="protein sequence ID" value="RWS10079.1"/>
    <property type="molecule type" value="Genomic_DNA"/>
</dbReference>
<name>A0A443R484_9ACAR</name>
<protein>
    <submittedName>
        <fullName evidence="2">Uncharacterized protein</fullName>
    </submittedName>
</protein>
<feature type="chain" id="PRO_5019066515" evidence="1">
    <location>
        <begin position="23"/>
        <end position="254"/>
    </location>
</feature>